<protein>
    <recommendedName>
        <fullName evidence="5">ZP domain-containing protein</fullName>
    </recommendedName>
</protein>
<keyword evidence="1 4" id="KW-0732">Signal</keyword>
<dbReference type="InterPro" id="IPR001507">
    <property type="entry name" value="ZP_dom"/>
</dbReference>
<name>A0ABD1IRX8_9TELE</name>
<keyword evidence="3" id="KW-1133">Transmembrane helix</keyword>
<keyword evidence="2" id="KW-1015">Disulfide bond</keyword>
<dbReference type="Pfam" id="PF00100">
    <property type="entry name" value="Zona_pellucida"/>
    <property type="match status" value="1"/>
</dbReference>
<dbReference type="PANTHER" id="PTHR14002:SF10">
    <property type="entry name" value="ZONA PELLUCIDA-LIKE DOMAIN-CONTAINING PROTEIN 1-RELATED"/>
    <property type="match status" value="1"/>
</dbReference>
<dbReference type="PANTHER" id="PTHR14002">
    <property type="entry name" value="ENDOGLIN/TGF-BETA RECEPTOR TYPE III"/>
    <property type="match status" value="1"/>
</dbReference>
<keyword evidence="7" id="KW-1185">Reference proteome</keyword>
<feature type="chain" id="PRO_5044875169" description="ZP domain-containing protein" evidence="4">
    <location>
        <begin position="19"/>
        <end position="401"/>
    </location>
</feature>
<evidence type="ECO:0000256" key="3">
    <source>
        <dbReference type="SAM" id="Phobius"/>
    </source>
</evidence>
<dbReference type="SMART" id="SM00241">
    <property type="entry name" value="ZP"/>
    <property type="match status" value="1"/>
</dbReference>
<keyword evidence="3" id="KW-0472">Membrane</keyword>
<evidence type="ECO:0000256" key="1">
    <source>
        <dbReference type="ARBA" id="ARBA00022729"/>
    </source>
</evidence>
<dbReference type="InterPro" id="IPR042235">
    <property type="entry name" value="ZP-C_dom"/>
</dbReference>
<sequence>MRLPVLVYHLALVLHAMAQNSYDLCSIHPTFKEPANSDITVICGTDLIKLEILLCPLYYAGYNESLVALNGYFGKAACQGIPDFSVNPPVLKFSFSMTDESLSKCSQKVTITQETGTGVFADYSMIQYVNISGVINSYDASGATIVYRQELMYLYSCKYPLQYLTNKTEASVSGVSLAIKDNNGSFISTLSMRLFQDVSYTYPLQVPESGLALKTRIYVEVRATNLTNRFNVLLDRCYATTSPFPLNSTYYDLFVGCNRDIQTVMGVNGESQQARFSFEAFRFVQHVNRTVSTYYVHCATRLCEHFFCSTLQQNCTSSGFRGKREVVSDQGATSVSDTATVTSGPIVTRVDDNADSTNKTVLGVATAAVMMGVFSIATIAAIFYRLHFSKQSAADKTILHH</sequence>
<accession>A0ABD1IRX8</accession>
<organism evidence="6 7">
    <name type="scientific">Coilia grayii</name>
    <name type="common">Gray's grenadier anchovy</name>
    <dbReference type="NCBI Taxonomy" id="363190"/>
    <lineage>
        <taxon>Eukaryota</taxon>
        <taxon>Metazoa</taxon>
        <taxon>Chordata</taxon>
        <taxon>Craniata</taxon>
        <taxon>Vertebrata</taxon>
        <taxon>Euteleostomi</taxon>
        <taxon>Actinopterygii</taxon>
        <taxon>Neopterygii</taxon>
        <taxon>Teleostei</taxon>
        <taxon>Clupei</taxon>
        <taxon>Clupeiformes</taxon>
        <taxon>Clupeoidei</taxon>
        <taxon>Engraulidae</taxon>
        <taxon>Coilinae</taxon>
        <taxon>Coilia</taxon>
    </lineage>
</organism>
<dbReference type="InterPro" id="IPR055355">
    <property type="entry name" value="ZP-C"/>
</dbReference>
<keyword evidence="3" id="KW-0812">Transmembrane</keyword>
<dbReference type="Gene3D" id="2.60.40.4100">
    <property type="entry name" value="Zona pellucida, ZP-C domain"/>
    <property type="match status" value="1"/>
</dbReference>
<evidence type="ECO:0000313" key="6">
    <source>
        <dbReference type="EMBL" id="KAL2077759.1"/>
    </source>
</evidence>
<dbReference type="AlphaFoldDB" id="A0ABD1IRX8"/>
<evidence type="ECO:0000313" key="7">
    <source>
        <dbReference type="Proteomes" id="UP001591681"/>
    </source>
</evidence>
<evidence type="ECO:0000256" key="2">
    <source>
        <dbReference type="ARBA" id="ARBA00023157"/>
    </source>
</evidence>
<feature type="transmembrane region" description="Helical" evidence="3">
    <location>
        <begin position="361"/>
        <end position="384"/>
    </location>
</feature>
<comment type="caution">
    <text evidence="6">The sequence shown here is derived from an EMBL/GenBank/DDBJ whole genome shotgun (WGS) entry which is preliminary data.</text>
</comment>
<evidence type="ECO:0000259" key="5">
    <source>
        <dbReference type="PROSITE" id="PS51034"/>
    </source>
</evidence>
<dbReference type="Proteomes" id="UP001591681">
    <property type="component" value="Unassembled WGS sequence"/>
</dbReference>
<feature type="domain" description="ZP" evidence="5">
    <location>
        <begin position="42"/>
        <end position="322"/>
    </location>
</feature>
<dbReference type="EMBL" id="JBHFQA010000024">
    <property type="protein sequence ID" value="KAL2077759.1"/>
    <property type="molecule type" value="Genomic_DNA"/>
</dbReference>
<gene>
    <name evidence="6" type="ORF">ACEWY4_027263</name>
</gene>
<reference evidence="6 7" key="1">
    <citation type="submission" date="2024-09" db="EMBL/GenBank/DDBJ databases">
        <title>A chromosome-level genome assembly of Gray's grenadier anchovy, Coilia grayii.</title>
        <authorList>
            <person name="Fu Z."/>
        </authorList>
    </citation>
    <scope>NUCLEOTIDE SEQUENCE [LARGE SCALE GENOMIC DNA]</scope>
    <source>
        <strain evidence="6">G4</strain>
        <tissue evidence="6">Muscle</tissue>
    </source>
</reference>
<feature type="signal peptide" evidence="4">
    <location>
        <begin position="1"/>
        <end position="18"/>
    </location>
</feature>
<evidence type="ECO:0000256" key="4">
    <source>
        <dbReference type="SAM" id="SignalP"/>
    </source>
</evidence>
<dbReference type="PROSITE" id="PS51034">
    <property type="entry name" value="ZP_2"/>
    <property type="match status" value="1"/>
</dbReference>
<proteinExistence type="predicted"/>